<name>T0YZE3_9ZZZZ</name>
<dbReference type="Pfam" id="PF04166">
    <property type="entry name" value="PdxA"/>
    <property type="match status" value="1"/>
</dbReference>
<dbReference type="SUPFAM" id="SSF53659">
    <property type="entry name" value="Isocitrate/Isopropylmalate dehydrogenase-like"/>
    <property type="match status" value="1"/>
</dbReference>
<keyword evidence="2" id="KW-0560">Oxidoreductase</keyword>
<sequence length="156" mass="16885">MKRTERVAITLGDPAGIGPEVVAKAISLNPKLLDRVVLFGNRRNFSQTLNSCKLDASILDKVGFVDVPGERINPGMVQKEAGRIAIESIQQAVESVMHDGPASLCTAPINKEAIIAAGSQDIDHTIMLSRLTASKKVSTVFESRKLRILFATSTYH</sequence>
<protein>
    <submittedName>
        <fullName evidence="4">4-hydroxythreonine-4-phosphate dehydrogenase</fullName>
    </submittedName>
</protein>
<reference evidence="4" key="1">
    <citation type="submission" date="2013-08" db="EMBL/GenBank/DDBJ databases">
        <authorList>
            <person name="Mendez C."/>
            <person name="Richter M."/>
            <person name="Ferrer M."/>
            <person name="Sanchez J."/>
        </authorList>
    </citation>
    <scope>NUCLEOTIDE SEQUENCE</scope>
</reference>
<reference evidence="4" key="2">
    <citation type="journal article" date="2014" name="ISME J.">
        <title>Microbial stratification in low pH oxic and suboxic macroscopic growths along an acid mine drainage.</title>
        <authorList>
            <person name="Mendez-Garcia C."/>
            <person name="Mesa V."/>
            <person name="Sprenger R.R."/>
            <person name="Richter M."/>
            <person name="Diez M.S."/>
            <person name="Solano J."/>
            <person name="Bargiela R."/>
            <person name="Golyshina O.V."/>
            <person name="Manteca A."/>
            <person name="Ramos J.L."/>
            <person name="Gallego J.R."/>
            <person name="Llorente I."/>
            <person name="Martins Dos Santos V.A."/>
            <person name="Jensen O.N."/>
            <person name="Pelaez A.I."/>
            <person name="Sanchez J."/>
            <person name="Ferrer M."/>
        </authorList>
    </citation>
    <scope>NUCLEOTIDE SEQUENCE</scope>
</reference>
<evidence type="ECO:0000313" key="4">
    <source>
        <dbReference type="EMBL" id="EQD41056.1"/>
    </source>
</evidence>
<evidence type="ECO:0000256" key="2">
    <source>
        <dbReference type="ARBA" id="ARBA00023002"/>
    </source>
</evidence>
<evidence type="ECO:0000256" key="3">
    <source>
        <dbReference type="ARBA" id="ARBA00023027"/>
    </source>
</evidence>
<dbReference type="InterPro" id="IPR005255">
    <property type="entry name" value="PdxA_fam"/>
</dbReference>
<dbReference type="PANTHER" id="PTHR30004:SF6">
    <property type="entry name" value="D-THREONATE 4-PHOSPHATE DEHYDROGENASE"/>
    <property type="match status" value="1"/>
</dbReference>
<comment type="caution">
    <text evidence="4">The sequence shown here is derived from an EMBL/GenBank/DDBJ whole genome shotgun (WGS) entry which is preliminary data.</text>
</comment>
<evidence type="ECO:0000256" key="1">
    <source>
        <dbReference type="ARBA" id="ARBA00022723"/>
    </source>
</evidence>
<keyword evidence="1" id="KW-0479">Metal-binding</keyword>
<gene>
    <name evidence="4" type="ORF">B2A_10823</name>
</gene>
<dbReference type="PANTHER" id="PTHR30004">
    <property type="entry name" value="4-HYDROXYTHREONINE-4-PHOSPHATE DEHYDROGENASE"/>
    <property type="match status" value="1"/>
</dbReference>
<proteinExistence type="predicted"/>
<dbReference type="GO" id="GO:0051287">
    <property type="term" value="F:NAD binding"/>
    <property type="evidence" value="ECO:0007669"/>
    <property type="project" value="InterPro"/>
</dbReference>
<dbReference type="GO" id="GO:0016491">
    <property type="term" value="F:oxidoreductase activity"/>
    <property type="evidence" value="ECO:0007669"/>
    <property type="project" value="UniProtKB-KW"/>
</dbReference>
<dbReference type="GO" id="GO:0046872">
    <property type="term" value="F:metal ion binding"/>
    <property type="evidence" value="ECO:0007669"/>
    <property type="project" value="UniProtKB-KW"/>
</dbReference>
<accession>T0YZE3</accession>
<dbReference type="AlphaFoldDB" id="T0YZE3"/>
<dbReference type="Gene3D" id="3.40.718.10">
    <property type="entry name" value="Isopropylmalate Dehydrogenase"/>
    <property type="match status" value="1"/>
</dbReference>
<organism evidence="4">
    <name type="scientific">mine drainage metagenome</name>
    <dbReference type="NCBI Taxonomy" id="410659"/>
    <lineage>
        <taxon>unclassified sequences</taxon>
        <taxon>metagenomes</taxon>
        <taxon>ecological metagenomes</taxon>
    </lineage>
</organism>
<keyword evidence="3" id="KW-0520">NAD</keyword>
<dbReference type="EMBL" id="AUZZ01007795">
    <property type="protein sequence ID" value="EQD41056.1"/>
    <property type="molecule type" value="Genomic_DNA"/>
</dbReference>